<feature type="domain" description="SAF" evidence="2">
    <location>
        <begin position="12"/>
        <end position="89"/>
    </location>
</feature>
<dbReference type="KEGG" id="lpil:LIP_1985"/>
<dbReference type="GO" id="GO:0016829">
    <property type="term" value="F:lyase activity"/>
    <property type="evidence" value="ECO:0007669"/>
    <property type="project" value="UniProtKB-KW"/>
</dbReference>
<reference evidence="4" key="1">
    <citation type="submission" date="2015-07" db="EMBL/GenBank/DDBJ databases">
        <title>Complete genome sequence and phylogenetic analysis of Limnochorda pilosa.</title>
        <authorList>
            <person name="Watanabe M."/>
            <person name="Kojima H."/>
            <person name="Fukui M."/>
        </authorList>
    </citation>
    <scope>NUCLEOTIDE SEQUENCE [LARGE SCALE GENOMIC DNA]</scope>
    <source>
        <strain evidence="4">HC45</strain>
    </source>
</reference>
<organism evidence="3 4">
    <name type="scientific">Limnochorda pilosa</name>
    <dbReference type="NCBI Taxonomy" id="1555112"/>
    <lineage>
        <taxon>Bacteria</taxon>
        <taxon>Bacillati</taxon>
        <taxon>Bacillota</taxon>
        <taxon>Limnochordia</taxon>
        <taxon>Limnochordales</taxon>
        <taxon>Limnochordaceae</taxon>
        <taxon>Limnochorda</taxon>
    </lineage>
</organism>
<dbReference type="InterPro" id="IPR052172">
    <property type="entry name" value="UxaA_altronate/galactarate_dh"/>
</dbReference>
<dbReference type="InterPro" id="IPR044144">
    <property type="entry name" value="SAF_UxaA/GarD"/>
</dbReference>
<evidence type="ECO:0000259" key="2">
    <source>
        <dbReference type="SMART" id="SM00858"/>
    </source>
</evidence>
<protein>
    <submittedName>
        <fullName evidence="3">Flagellar protein FlgA</fullName>
    </submittedName>
</protein>
<dbReference type="OrthoDB" id="9804574at2"/>
<dbReference type="InterPro" id="IPR013974">
    <property type="entry name" value="SAF"/>
</dbReference>
<evidence type="ECO:0000313" key="4">
    <source>
        <dbReference type="Proteomes" id="UP000065807"/>
    </source>
</evidence>
<dbReference type="PANTHER" id="PTHR30536">
    <property type="entry name" value="ALTRONATE/GALACTARATE DEHYDRATASE"/>
    <property type="match status" value="1"/>
</dbReference>
<sequence>MGNRFLVHDSGDAVGVAVEAIEPGQRAYGVVQDGGQRMEVEVVEAIPLGHKLALRDVEAGARVVEYGVPIGVATQAIRAGQHVHTHNLKSARWA</sequence>
<keyword evidence="3" id="KW-0966">Cell projection</keyword>
<keyword evidence="4" id="KW-1185">Reference proteome</keyword>
<accession>A0A0K2SL30</accession>
<evidence type="ECO:0000313" key="3">
    <source>
        <dbReference type="EMBL" id="BAS27826.1"/>
    </source>
</evidence>
<dbReference type="STRING" id="1555112.LIP_1985"/>
<dbReference type="EMBL" id="AP014924">
    <property type="protein sequence ID" value="BAS27826.1"/>
    <property type="molecule type" value="Genomic_DNA"/>
</dbReference>
<keyword evidence="3" id="KW-0969">Cilium</keyword>
<evidence type="ECO:0000256" key="1">
    <source>
        <dbReference type="ARBA" id="ARBA00023239"/>
    </source>
</evidence>
<dbReference type="PANTHER" id="PTHR30536:SF5">
    <property type="entry name" value="ALTRONATE DEHYDRATASE"/>
    <property type="match status" value="1"/>
</dbReference>
<dbReference type="GO" id="GO:0019698">
    <property type="term" value="P:D-galacturonate catabolic process"/>
    <property type="evidence" value="ECO:0007669"/>
    <property type="project" value="TreeGrafter"/>
</dbReference>
<dbReference type="RefSeq" id="WP_068137227.1">
    <property type="nucleotide sequence ID" value="NZ_AP014924.1"/>
</dbReference>
<reference evidence="4" key="2">
    <citation type="journal article" date="2016" name="Int. J. Syst. Evol. Microbiol.">
        <title>Complete genome sequence and cell structure of Limnochorda pilosa, a Gram-negative spore-former within the phylum Firmicutes.</title>
        <authorList>
            <person name="Watanabe M."/>
            <person name="Kojima H."/>
            <person name="Fukui M."/>
        </authorList>
    </citation>
    <scope>NUCLEOTIDE SEQUENCE [LARGE SCALE GENOMIC DNA]</scope>
    <source>
        <strain evidence="4">HC45</strain>
    </source>
</reference>
<dbReference type="Pfam" id="PF08666">
    <property type="entry name" value="SAF"/>
    <property type="match status" value="1"/>
</dbReference>
<keyword evidence="1" id="KW-0456">Lyase</keyword>
<dbReference type="SMART" id="SM00858">
    <property type="entry name" value="SAF"/>
    <property type="match status" value="1"/>
</dbReference>
<gene>
    <name evidence="3" type="ORF">LIP_1985</name>
</gene>
<dbReference type="AlphaFoldDB" id="A0A0K2SL30"/>
<proteinExistence type="predicted"/>
<dbReference type="CDD" id="cd11613">
    <property type="entry name" value="SAF_AH_GD"/>
    <property type="match status" value="1"/>
</dbReference>
<name>A0A0K2SL30_LIMPI</name>
<keyword evidence="3" id="KW-0282">Flagellum</keyword>
<dbReference type="Proteomes" id="UP000065807">
    <property type="component" value="Chromosome"/>
</dbReference>
<dbReference type="Gene3D" id="2.30.130.110">
    <property type="match status" value="1"/>
</dbReference>